<dbReference type="RefSeq" id="WP_023086552.1">
    <property type="nucleotide sequence ID" value="NZ_LKKS01000098.1"/>
</dbReference>
<dbReference type="AlphaFoldDB" id="A0A0P7DBX1"/>
<dbReference type="InterPro" id="IPR050772">
    <property type="entry name" value="Hydratase-Decarb/MhpD_sf"/>
</dbReference>
<dbReference type="EMBL" id="LKKS01000098">
    <property type="protein sequence ID" value="KPM63242.1"/>
    <property type="molecule type" value="Genomic_DNA"/>
</dbReference>
<dbReference type="SUPFAM" id="SSF56529">
    <property type="entry name" value="FAH"/>
    <property type="match status" value="1"/>
</dbReference>
<dbReference type="Gene3D" id="3.90.850.10">
    <property type="entry name" value="Fumarylacetoacetase-like, C-terminal domain"/>
    <property type="match status" value="1"/>
</dbReference>
<dbReference type="InterPro" id="IPR017632">
    <property type="entry name" value="2-oxopent-4-enoate_hydratase"/>
</dbReference>
<keyword evidence="2" id="KW-0058">Aromatic hydrocarbons catabolism</keyword>
<dbReference type="PANTHER" id="PTHR30143">
    <property type="entry name" value="ACID HYDRATASE"/>
    <property type="match status" value="1"/>
</dbReference>
<reference evidence="5 6" key="1">
    <citation type="submission" date="2015-10" db="EMBL/GenBank/DDBJ databases">
        <title>Pseudomonas putida clinical strains.</title>
        <authorList>
            <person name="Molina L."/>
            <person name="Udaondo Z."/>
        </authorList>
    </citation>
    <scope>NUCLEOTIDE SEQUENCE [LARGE SCALE GENOMIC DNA]</scope>
    <source>
        <strain evidence="5 6">HB13667</strain>
    </source>
</reference>
<evidence type="ECO:0000259" key="4">
    <source>
        <dbReference type="Pfam" id="PF01557"/>
    </source>
</evidence>
<dbReference type="GO" id="GO:0005737">
    <property type="term" value="C:cytoplasm"/>
    <property type="evidence" value="ECO:0007669"/>
    <property type="project" value="TreeGrafter"/>
</dbReference>
<evidence type="ECO:0000256" key="1">
    <source>
        <dbReference type="ARBA" id="ARBA00010715"/>
    </source>
</evidence>
<dbReference type="GO" id="GO:0008684">
    <property type="term" value="F:2-oxopent-4-enoate hydratase activity"/>
    <property type="evidence" value="ECO:0007669"/>
    <property type="project" value="TreeGrafter"/>
</dbReference>
<proteinExistence type="inferred from homology"/>
<comment type="caution">
    <text evidence="5">The sequence shown here is derived from an EMBL/GenBank/DDBJ whole genome shotgun (WGS) entry which is preliminary data.</text>
</comment>
<dbReference type="InterPro" id="IPR036663">
    <property type="entry name" value="Fumarylacetoacetase_C_sf"/>
</dbReference>
<name>A0A0P7DBX1_PSEPU</name>
<dbReference type="PANTHER" id="PTHR30143:SF0">
    <property type="entry name" value="2-KETO-4-PENTENOATE HYDRATASE"/>
    <property type="match status" value="1"/>
</dbReference>
<dbReference type="NCBIfam" id="TIGR03220">
    <property type="entry name" value="catechol_dmpE"/>
    <property type="match status" value="1"/>
</dbReference>
<gene>
    <name evidence="5" type="ORF">HB13667_15385</name>
</gene>
<dbReference type="InterPro" id="IPR011234">
    <property type="entry name" value="Fumarylacetoacetase-like_C"/>
</dbReference>
<dbReference type="Pfam" id="PF01557">
    <property type="entry name" value="FAA_hydrolase"/>
    <property type="match status" value="1"/>
</dbReference>
<protein>
    <submittedName>
        <fullName evidence="5">2-oxopent-4-enoate hydratase</fullName>
    </submittedName>
</protein>
<accession>A0A0P7DBX1</accession>
<feature type="domain" description="Fumarylacetoacetase-like C-terminal" evidence="4">
    <location>
        <begin position="76"/>
        <end position="256"/>
    </location>
</feature>
<evidence type="ECO:0000313" key="6">
    <source>
        <dbReference type="Proteomes" id="UP000050437"/>
    </source>
</evidence>
<comment type="similarity">
    <text evidence="1">Belongs to the hydratase/decarboxylase family.</text>
</comment>
<keyword evidence="3" id="KW-0456">Lyase</keyword>
<evidence type="ECO:0000256" key="2">
    <source>
        <dbReference type="ARBA" id="ARBA00022797"/>
    </source>
</evidence>
<evidence type="ECO:0000313" key="5">
    <source>
        <dbReference type="EMBL" id="KPM63242.1"/>
    </source>
</evidence>
<sequence>MDQIMINALGDELYQAMLNREAISPLTERGFDISVDDAYHISLRLLERRLAAGEKIIGKKIGVTSKAVQNMLGVHQPDFGYLTDAMVFNSGEAVPISQRLMQPKAEGEMAFILKKDLIGPGVTNADVLAATECVMPCFEIVDSRIRDWKIKIQDTVADNASCGLFVLGDQAVSPRQVDLVTCGMVVEKNGHIISTGAGAAALGSPVNCVAWLANTLGRFGIPLKAGEVILSGSLVPLEPVKAGDVMRVDIGGIGGASVRFT</sequence>
<evidence type="ECO:0000256" key="3">
    <source>
        <dbReference type="ARBA" id="ARBA00023239"/>
    </source>
</evidence>
<dbReference type="Proteomes" id="UP000050437">
    <property type="component" value="Unassembled WGS sequence"/>
</dbReference>
<organism evidence="5 6">
    <name type="scientific">Pseudomonas putida</name>
    <name type="common">Arthrobacter siderocapsulatus</name>
    <dbReference type="NCBI Taxonomy" id="303"/>
    <lineage>
        <taxon>Bacteria</taxon>
        <taxon>Pseudomonadati</taxon>
        <taxon>Pseudomonadota</taxon>
        <taxon>Gammaproteobacteria</taxon>
        <taxon>Pseudomonadales</taxon>
        <taxon>Pseudomonadaceae</taxon>
        <taxon>Pseudomonas</taxon>
    </lineage>
</organism>